<dbReference type="InterPro" id="IPR008570">
    <property type="entry name" value="ESCRT-II_cplx_Vps25-sub"/>
</dbReference>
<evidence type="ECO:0000256" key="2">
    <source>
        <dbReference type="ARBA" id="ARBA00022448"/>
    </source>
</evidence>
<dbReference type="Gene3D" id="1.10.10.10">
    <property type="entry name" value="Winged helix-like DNA-binding domain superfamily/Winged helix DNA-binding domain"/>
    <property type="match status" value="1"/>
</dbReference>
<sequence length="234" mass="26465">MTTQQHFEFPKIHSFPPLYTKQPNQTVQQQQIESWCNILLQYCEFYKITSLTIEGAPKHSQLATTATTTTTTSSSSSSSSSYSKANIPPLFVNKSINRQVNSEFKNAIINNLIHSKRGQYINHKKPELGIFVYWRSIVDWGNLLYEYIVNTGQQGSVLTLYELTKSDFDDVEEEEEKEEEGVGSGAGTSAGLPRELRNLDEEFLVKIIKDYLIKQGKAQLLMTESNEIGGVKIV</sequence>
<accession>A0A8X7TCD1</accession>
<dbReference type="SUPFAM" id="SSF46785">
    <property type="entry name" value="Winged helix' DNA-binding domain"/>
    <property type="match status" value="2"/>
</dbReference>
<dbReference type="InterPro" id="IPR036388">
    <property type="entry name" value="WH-like_DNA-bd_sf"/>
</dbReference>
<evidence type="ECO:0000256" key="1">
    <source>
        <dbReference type="ARBA" id="ARBA00009674"/>
    </source>
</evidence>
<dbReference type="PANTHER" id="PTHR13149">
    <property type="entry name" value="VACUOLAR PROTEIN SORTING-ASSOCIATED PROTEIN VPS25"/>
    <property type="match status" value="1"/>
</dbReference>
<evidence type="ECO:0000256" key="3">
    <source>
        <dbReference type="ARBA" id="ARBA00022927"/>
    </source>
</evidence>
<protein>
    <submittedName>
        <fullName evidence="5">ESCRT-II complex subunit family protein</fullName>
    </submittedName>
</protein>
<dbReference type="GO" id="GO:0005198">
    <property type="term" value="F:structural molecule activity"/>
    <property type="evidence" value="ECO:0007669"/>
    <property type="project" value="TreeGrafter"/>
</dbReference>
<dbReference type="Gene3D" id="1.10.10.570">
    <property type="entry name" value="Winged helix' DNA-binding domain. Chain C. Domain 1"/>
    <property type="match status" value="1"/>
</dbReference>
<evidence type="ECO:0000313" key="6">
    <source>
        <dbReference type="Proteomes" id="UP000590412"/>
    </source>
</evidence>
<dbReference type="Proteomes" id="UP000590412">
    <property type="component" value="Unassembled WGS sequence"/>
</dbReference>
<evidence type="ECO:0000313" key="5">
    <source>
        <dbReference type="EMBL" id="KAF6057891.1"/>
    </source>
</evidence>
<dbReference type="AlphaFoldDB" id="A0A8X7TCD1"/>
<dbReference type="PANTHER" id="PTHR13149:SF0">
    <property type="entry name" value="VACUOLAR PROTEIN-SORTING-ASSOCIATED PROTEIN 25"/>
    <property type="match status" value="1"/>
</dbReference>
<comment type="similarity">
    <text evidence="1">Belongs to the VPS25 family.</text>
</comment>
<gene>
    <name evidence="5" type="ORF">FOB60_002446</name>
</gene>
<proteinExistence type="inferred from homology"/>
<dbReference type="GO" id="GO:0000814">
    <property type="term" value="C:ESCRT II complex"/>
    <property type="evidence" value="ECO:0007669"/>
    <property type="project" value="InterPro"/>
</dbReference>
<keyword evidence="2" id="KW-0813">Transport</keyword>
<dbReference type="EMBL" id="JABWAB010000003">
    <property type="protein sequence ID" value="KAF6057891.1"/>
    <property type="molecule type" value="Genomic_DNA"/>
</dbReference>
<reference evidence="5" key="1">
    <citation type="submission" date="2020-03" db="EMBL/GenBank/DDBJ databases">
        <title>FDA dAtabase for Regulatory Grade micrObial Sequences (FDA-ARGOS): Supporting development and validation of Infectious Disease Dx tests.</title>
        <authorList>
            <person name="Campos J."/>
            <person name="Goldberg B."/>
            <person name="Tallon L."/>
            <person name="Sadzewicz L."/>
            <person name="Vavikolanu K."/>
            <person name="Mehta A."/>
            <person name="Aluvathingal J."/>
            <person name="Nadendla S."/>
            <person name="Nandy P."/>
            <person name="Geyer C."/>
            <person name="Yan Y."/>
            <person name="Sichtig H."/>
        </authorList>
    </citation>
    <scope>NUCLEOTIDE SEQUENCE [LARGE SCALE GENOMIC DNA]</scope>
    <source>
        <strain evidence="5">FDAARGOS_652</strain>
    </source>
</reference>
<dbReference type="Pfam" id="PF05871">
    <property type="entry name" value="ESCRT-II"/>
    <property type="match status" value="1"/>
</dbReference>
<keyword evidence="3" id="KW-0653">Protein transport</keyword>
<feature type="region of interest" description="Disordered" evidence="4">
    <location>
        <begin position="169"/>
        <end position="189"/>
    </location>
</feature>
<comment type="caution">
    <text evidence="5">The sequence shown here is derived from an EMBL/GenBank/DDBJ whole genome shotgun (WGS) entry which is preliminary data.</text>
</comment>
<organism evidence="5 6">
    <name type="scientific">Candida parapsilosis</name>
    <name type="common">Yeast</name>
    <dbReference type="NCBI Taxonomy" id="5480"/>
    <lineage>
        <taxon>Eukaryota</taxon>
        <taxon>Fungi</taxon>
        <taxon>Dikarya</taxon>
        <taxon>Ascomycota</taxon>
        <taxon>Saccharomycotina</taxon>
        <taxon>Pichiomycetes</taxon>
        <taxon>Debaryomycetaceae</taxon>
        <taxon>Candida/Lodderomyces clade</taxon>
        <taxon>Candida</taxon>
    </lineage>
</organism>
<dbReference type="InterPro" id="IPR036390">
    <property type="entry name" value="WH_DNA-bd_sf"/>
</dbReference>
<dbReference type="InterPro" id="IPR014041">
    <property type="entry name" value="ESCRT-II_cplx_Vps25-sub_N"/>
</dbReference>
<feature type="compositionally biased region" description="Acidic residues" evidence="4">
    <location>
        <begin position="169"/>
        <end position="181"/>
    </location>
</feature>
<name>A0A8X7TCD1_CANPA</name>
<dbReference type="GO" id="GO:0043328">
    <property type="term" value="P:protein transport to vacuole involved in ubiquitin-dependent protein catabolic process via the multivesicular body sorting pathway"/>
    <property type="evidence" value="ECO:0007669"/>
    <property type="project" value="TreeGrafter"/>
</dbReference>
<evidence type="ECO:0000256" key="4">
    <source>
        <dbReference type="SAM" id="MobiDB-lite"/>
    </source>
</evidence>
<dbReference type="GO" id="GO:0042803">
    <property type="term" value="F:protein homodimerization activity"/>
    <property type="evidence" value="ECO:0007669"/>
    <property type="project" value="TreeGrafter"/>
</dbReference>